<reference evidence="1 2" key="1">
    <citation type="submission" date="2007-08" db="EMBL/GenBank/DDBJ databases">
        <authorList>
            <person name="Fulton L."/>
            <person name="Clifton S."/>
            <person name="Fulton B."/>
            <person name="Xu J."/>
            <person name="Minx P."/>
            <person name="Pepin K.H."/>
            <person name="Johnson M."/>
            <person name="Thiruvilangam P."/>
            <person name="Bhonagiri V."/>
            <person name="Nash W.E."/>
            <person name="Mardis E.R."/>
            <person name="Wilson R.K."/>
        </authorList>
    </citation>
    <scope>NUCLEOTIDE SEQUENCE [LARGE SCALE GENOMIC DNA]</scope>
    <source>
        <strain evidence="2">ATCC BAA-613 / DSM 15670 / CCUG 46953 / JCM 12243 / WAL 16351</strain>
    </source>
</reference>
<evidence type="ECO:0000313" key="1">
    <source>
        <dbReference type="EMBL" id="EDP15954.1"/>
    </source>
</evidence>
<dbReference type="AlphaFoldDB" id="A8RUU7"/>
<name>A8RUU7_ENTBW</name>
<protein>
    <submittedName>
        <fullName evidence="1">Uncharacterized protein</fullName>
    </submittedName>
</protein>
<dbReference type="Proteomes" id="UP000005396">
    <property type="component" value="Unassembled WGS sequence"/>
</dbReference>
<dbReference type="HOGENOM" id="CLU_3364170_0_0_9"/>
<sequence length="35" mass="4283">MQCKCFSNINDIERKTKGRRRNKYRKTLTEYTVSN</sequence>
<evidence type="ECO:0000313" key="2">
    <source>
        <dbReference type="Proteomes" id="UP000005396"/>
    </source>
</evidence>
<comment type="caution">
    <text evidence="1">The sequence shown here is derived from an EMBL/GenBank/DDBJ whole genome shotgun (WGS) entry which is preliminary data.</text>
</comment>
<dbReference type="EMBL" id="ABCC02000033">
    <property type="protein sequence ID" value="EDP15954.1"/>
    <property type="molecule type" value="Genomic_DNA"/>
</dbReference>
<proteinExistence type="predicted"/>
<gene>
    <name evidence="1" type="ORF">CLOBOL_04125</name>
</gene>
<dbReference type="PaxDb" id="411902-CLOBOL_04125"/>
<reference evidence="1 2" key="2">
    <citation type="submission" date="2007-09" db="EMBL/GenBank/DDBJ databases">
        <title>Draft genome sequence of Clostridium bolteae (ATCC BAA-613).</title>
        <authorList>
            <person name="Sudarsanam P."/>
            <person name="Ley R."/>
            <person name="Guruge J."/>
            <person name="Turnbaugh P.J."/>
            <person name="Mahowald M."/>
            <person name="Liep D."/>
            <person name="Gordon J."/>
        </authorList>
    </citation>
    <scope>NUCLEOTIDE SEQUENCE [LARGE SCALE GENOMIC DNA]</scope>
    <source>
        <strain evidence="2">ATCC BAA-613 / DSM 15670 / CCUG 46953 / JCM 12243 / WAL 16351</strain>
    </source>
</reference>
<accession>A8RUU7</accession>
<organism evidence="1 2">
    <name type="scientific">Enterocloster bolteae (strain ATCC BAA-613 / DSM 15670 / CCUG 46953 / JCM 12243 / WAL 16351)</name>
    <name type="common">Clostridium bolteae</name>
    <dbReference type="NCBI Taxonomy" id="411902"/>
    <lineage>
        <taxon>Bacteria</taxon>
        <taxon>Bacillati</taxon>
        <taxon>Bacillota</taxon>
        <taxon>Clostridia</taxon>
        <taxon>Lachnospirales</taxon>
        <taxon>Lachnospiraceae</taxon>
        <taxon>Enterocloster</taxon>
    </lineage>
</organism>